<dbReference type="PANTHER" id="PTHR30204:SF69">
    <property type="entry name" value="MERR-FAMILY TRANSCRIPTIONAL REGULATOR"/>
    <property type="match status" value="1"/>
</dbReference>
<keyword evidence="7" id="KW-1185">Reference proteome</keyword>
<dbReference type="RefSeq" id="WP_111171830.1">
    <property type="nucleotide sequence ID" value="NZ_POUA01000535.1"/>
</dbReference>
<reference evidence="6 7" key="1">
    <citation type="submission" date="2018-01" db="EMBL/GenBank/DDBJ databases">
        <title>Draft genome sequence of Sphaerisporangium sp. 7K107.</title>
        <authorList>
            <person name="Sahin N."/>
            <person name="Saygin H."/>
            <person name="Ay H."/>
        </authorList>
    </citation>
    <scope>NUCLEOTIDE SEQUENCE [LARGE SCALE GENOMIC DNA]</scope>
    <source>
        <strain evidence="6 7">7K107</strain>
    </source>
</reference>
<evidence type="ECO:0000256" key="3">
    <source>
        <dbReference type="ARBA" id="ARBA00023125"/>
    </source>
</evidence>
<dbReference type="EMBL" id="POUA01000535">
    <property type="protein sequence ID" value="PZG23179.1"/>
    <property type="molecule type" value="Genomic_DNA"/>
</dbReference>
<dbReference type="AlphaFoldDB" id="A0A2W2F1M3"/>
<dbReference type="InterPro" id="IPR009061">
    <property type="entry name" value="DNA-bd_dom_put_sf"/>
</dbReference>
<organism evidence="6 7">
    <name type="scientific">Spongiactinospora gelatinilytica</name>
    <dbReference type="NCBI Taxonomy" id="2666298"/>
    <lineage>
        <taxon>Bacteria</taxon>
        <taxon>Bacillati</taxon>
        <taxon>Actinomycetota</taxon>
        <taxon>Actinomycetes</taxon>
        <taxon>Streptosporangiales</taxon>
        <taxon>Streptosporangiaceae</taxon>
        <taxon>Spongiactinospora</taxon>
    </lineage>
</organism>
<evidence type="ECO:0000256" key="4">
    <source>
        <dbReference type="ARBA" id="ARBA00023163"/>
    </source>
</evidence>
<dbReference type="PROSITE" id="PS50937">
    <property type="entry name" value="HTH_MERR_2"/>
    <property type="match status" value="1"/>
</dbReference>
<comment type="caution">
    <text evidence="6">The sequence shown here is derived from an EMBL/GenBank/DDBJ whole genome shotgun (WGS) entry which is preliminary data.</text>
</comment>
<dbReference type="InterPro" id="IPR000551">
    <property type="entry name" value="MerR-type_HTH_dom"/>
</dbReference>
<evidence type="ECO:0000256" key="2">
    <source>
        <dbReference type="ARBA" id="ARBA00023015"/>
    </source>
</evidence>
<evidence type="ECO:0000313" key="6">
    <source>
        <dbReference type="EMBL" id="PZG23179.1"/>
    </source>
</evidence>
<feature type="non-terminal residue" evidence="6">
    <location>
        <position position="124"/>
    </location>
</feature>
<dbReference type="Gene3D" id="1.10.1660.10">
    <property type="match status" value="1"/>
</dbReference>
<dbReference type="Proteomes" id="UP000248544">
    <property type="component" value="Unassembled WGS sequence"/>
</dbReference>
<dbReference type="SUPFAM" id="SSF46955">
    <property type="entry name" value="Putative DNA-binding domain"/>
    <property type="match status" value="1"/>
</dbReference>
<dbReference type="GO" id="GO:0003700">
    <property type="term" value="F:DNA-binding transcription factor activity"/>
    <property type="evidence" value="ECO:0007669"/>
    <property type="project" value="InterPro"/>
</dbReference>
<dbReference type="InterPro" id="IPR047057">
    <property type="entry name" value="MerR_fam"/>
</dbReference>
<gene>
    <name evidence="6" type="ORF">C1I98_36375</name>
</gene>
<feature type="domain" description="HTH merR-type" evidence="5">
    <location>
        <begin position="4"/>
        <end position="72"/>
    </location>
</feature>
<protein>
    <submittedName>
        <fullName evidence="6">MerR family transcriptional regulator</fullName>
    </submittedName>
</protein>
<name>A0A2W2F1M3_9ACTN</name>
<proteinExistence type="predicted"/>
<evidence type="ECO:0000259" key="5">
    <source>
        <dbReference type="PROSITE" id="PS50937"/>
    </source>
</evidence>
<accession>A0A2W2F1M3</accession>
<dbReference type="SMART" id="SM00422">
    <property type="entry name" value="HTH_MERR"/>
    <property type="match status" value="1"/>
</dbReference>
<keyword evidence="1" id="KW-0678">Repressor</keyword>
<dbReference type="PANTHER" id="PTHR30204">
    <property type="entry name" value="REDOX-CYCLING DRUG-SENSING TRANSCRIPTIONAL ACTIVATOR SOXR"/>
    <property type="match status" value="1"/>
</dbReference>
<sequence>MDDLTPVREVAERFGVPISTLHYWERRGLLTPHRRSGRRHFDTEQLYRVALIKLLRETGLMSIEEIDTLLHRSGTDTWQETIHGRIATLDAHLARLQAAHGYLTHLLTCRHGDALETCPAFRAT</sequence>
<keyword evidence="2" id="KW-0805">Transcription regulation</keyword>
<keyword evidence="3" id="KW-0238">DNA-binding</keyword>
<keyword evidence="4" id="KW-0804">Transcription</keyword>
<dbReference type="GO" id="GO:0003677">
    <property type="term" value="F:DNA binding"/>
    <property type="evidence" value="ECO:0007669"/>
    <property type="project" value="UniProtKB-KW"/>
</dbReference>
<evidence type="ECO:0000256" key="1">
    <source>
        <dbReference type="ARBA" id="ARBA00022491"/>
    </source>
</evidence>
<dbReference type="Pfam" id="PF13411">
    <property type="entry name" value="MerR_1"/>
    <property type="match status" value="1"/>
</dbReference>
<evidence type="ECO:0000313" key="7">
    <source>
        <dbReference type="Proteomes" id="UP000248544"/>
    </source>
</evidence>